<evidence type="ECO:0000313" key="3">
    <source>
        <dbReference type="Proteomes" id="UP000214566"/>
    </source>
</evidence>
<feature type="region of interest" description="Disordered" evidence="1">
    <location>
        <begin position="1"/>
        <end position="39"/>
    </location>
</feature>
<accession>A0A238D988</accession>
<sequence>MTLARSRCAAQALGWTPSRPSATSIESNREEPSGLKYLDGVLGNGEGANRYRRAWQQ</sequence>
<dbReference type="EMBL" id="FLMQ01000058">
    <property type="protein sequence ID" value="SBP89876.1"/>
    <property type="molecule type" value="Genomic_DNA"/>
</dbReference>
<name>A0A238D988_THIDL</name>
<dbReference type="Proteomes" id="UP000214566">
    <property type="component" value="Unassembled WGS sequence"/>
</dbReference>
<keyword evidence="3" id="KW-1185">Reference proteome</keyword>
<gene>
    <name evidence="2" type="ORF">THIARS_90026</name>
</gene>
<proteinExistence type="predicted"/>
<reference evidence="2 3" key="1">
    <citation type="submission" date="2016-06" db="EMBL/GenBank/DDBJ databases">
        <authorList>
            <person name="Kjaerup R.B."/>
            <person name="Dalgaard T.S."/>
            <person name="Juul-Madsen H.R."/>
        </authorList>
    </citation>
    <scope>NUCLEOTIDE SEQUENCE [LARGE SCALE GENOMIC DNA]</scope>
    <source>
        <strain evidence="2 3">DSM 16361</strain>
    </source>
</reference>
<evidence type="ECO:0000256" key="1">
    <source>
        <dbReference type="SAM" id="MobiDB-lite"/>
    </source>
</evidence>
<organism evidence="2 3">
    <name type="scientific">Thiomonas delicata</name>
    <name type="common">Thiomonas cuprina</name>
    <dbReference type="NCBI Taxonomy" id="364030"/>
    <lineage>
        <taxon>Bacteria</taxon>
        <taxon>Pseudomonadati</taxon>
        <taxon>Pseudomonadota</taxon>
        <taxon>Betaproteobacteria</taxon>
        <taxon>Burkholderiales</taxon>
        <taxon>Thiomonas</taxon>
    </lineage>
</organism>
<evidence type="ECO:0000313" key="2">
    <source>
        <dbReference type="EMBL" id="SBP89876.1"/>
    </source>
</evidence>
<protein>
    <submittedName>
        <fullName evidence="2">Uncharacterized protein</fullName>
    </submittedName>
</protein>
<dbReference type="AlphaFoldDB" id="A0A238D988"/>